<proteinExistence type="predicted"/>
<dbReference type="Proteomes" id="UP000828941">
    <property type="component" value="Chromosome 12"/>
</dbReference>
<dbReference type="EMBL" id="CM039437">
    <property type="protein sequence ID" value="KAI4305121.1"/>
    <property type="molecule type" value="Genomic_DNA"/>
</dbReference>
<accession>A0ACB9L726</accession>
<evidence type="ECO:0000313" key="2">
    <source>
        <dbReference type="Proteomes" id="UP000828941"/>
    </source>
</evidence>
<keyword evidence="2" id="KW-1185">Reference proteome</keyword>
<organism evidence="1 2">
    <name type="scientific">Bauhinia variegata</name>
    <name type="common">Purple orchid tree</name>
    <name type="synonym">Phanera variegata</name>
    <dbReference type="NCBI Taxonomy" id="167791"/>
    <lineage>
        <taxon>Eukaryota</taxon>
        <taxon>Viridiplantae</taxon>
        <taxon>Streptophyta</taxon>
        <taxon>Embryophyta</taxon>
        <taxon>Tracheophyta</taxon>
        <taxon>Spermatophyta</taxon>
        <taxon>Magnoliopsida</taxon>
        <taxon>eudicotyledons</taxon>
        <taxon>Gunneridae</taxon>
        <taxon>Pentapetalae</taxon>
        <taxon>rosids</taxon>
        <taxon>fabids</taxon>
        <taxon>Fabales</taxon>
        <taxon>Fabaceae</taxon>
        <taxon>Cercidoideae</taxon>
        <taxon>Cercideae</taxon>
        <taxon>Bauhiniinae</taxon>
        <taxon>Bauhinia</taxon>
    </lineage>
</organism>
<reference evidence="1 2" key="1">
    <citation type="journal article" date="2022" name="DNA Res.">
        <title>Chromosomal-level genome assembly of the orchid tree Bauhinia variegata (Leguminosae; Cercidoideae) supports the allotetraploid origin hypothesis of Bauhinia.</title>
        <authorList>
            <person name="Zhong Y."/>
            <person name="Chen Y."/>
            <person name="Zheng D."/>
            <person name="Pang J."/>
            <person name="Liu Y."/>
            <person name="Luo S."/>
            <person name="Meng S."/>
            <person name="Qian L."/>
            <person name="Wei D."/>
            <person name="Dai S."/>
            <person name="Zhou R."/>
        </authorList>
    </citation>
    <scope>NUCLEOTIDE SEQUENCE [LARGE SCALE GENOMIC DNA]</scope>
    <source>
        <strain evidence="1">BV-YZ2020</strain>
    </source>
</reference>
<gene>
    <name evidence="1" type="ORF">L6164_028507</name>
</gene>
<evidence type="ECO:0000313" key="1">
    <source>
        <dbReference type="EMBL" id="KAI4305121.1"/>
    </source>
</evidence>
<name>A0ACB9L726_BAUVA</name>
<comment type="caution">
    <text evidence="1">The sequence shown here is derived from an EMBL/GenBank/DDBJ whole genome shotgun (WGS) entry which is preliminary data.</text>
</comment>
<sequence>MATDKSSHRGLKICLGVTVLFTLIFTTVIVTLIFTIFKPKDPIITIHPIIDLGNINFSNVTMDMDITIENPNYASFRYHNSTAYVNYRDLIVAEVPMQAQLIPARSKINLTTSADFMVGKLIEDPNFWKDFANGSLNFTSMATLPGKVAMLKTIKFKGTVNNWCDISVNISSKAVDSKCISKIKL</sequence>
<protein>
    <submittedName>
        <fullName evidence="1">Uncharacterized protein</fullName>
    </submittedName>
</protein>